<protein>
    <recommendedName>
        <fullName evidence="2">histidine kinase</fullName>
        <ecNumber evidence="2">2.7.13.3</ecNumber>
    </recommendedName>
</protein>
<evidence type="ECO:0000256" key="6">
    <source>
        <dbReference type="SAM" id="SignalP"/>
    </source>
</evidence>
<dbReference type="InterPro" id="IPR008979">
    <property type="entry name" value="Galactose-bd-like_sf"/>
</dbReference>
<evidence type="ECO:0000256" key="1">
    <source>
        <dbReference type="ARBA" id="ARBA00000085"/>
    </source>
</evidence>
<reference evidence="9 10" key="1">
    <citation type="journal article" date="2016" name="Int. J. Syst. Evol. Microbiol.">
        <title>Panacibacter ginsenosidivorans gen. nov., sp. nov., with ginsenoside converting activity isolated from soil of a ginseng field.</title>
        <authorList>
            <person name="Siddiqi M.Z."/>
            <person name="Muhammad Shafi S."/>
            <person name="Choi K.D."/>
            <person name="Im W.T."/>
        </authorList>
    </citation>
    <scope>NUCLEOTIDE SEQUENCE [LARGE SCALE GENOMIC DNA]</scope>
    <source>
        <strain evidence="9 10">Gsoil1550</strain>
    </source>
</reference>
<dbReference type="SUPFAM" id="SSF55874">
    <property type="entry name" value="ATPase domain of HSP90 chaperone/DNA topoisomerase II/histidine kinase"/>
    <property type="match status" value="1"/>
</dbReference>
<accession>A0A5B8V7U3</accession>
<dbReference type="Pfam" id="PF00512">
    <property type="entry name" value="HisKA"/>
    <property type="match status" value="1"/>
</dbReference>
<keyword evidence="5" id="KW-0472">Membrane</keyword>
<dbReference type="AlphaFoldDB" id="A0A5B8V7U3"/>
<evidence type="ECO:0000256" key="5">
    <source>
        <dbReference type="SAM" id="Phobius"/>
    </source>
</evidence>
<dbReference type="Pfam" id="PF00072">
    <property type="entry name" value="Response_reg"/>
    <property type="match status" value="1"/>
</dbReference>
<dbReference type="SUPFAM" id="SSF47384">
    <property type="entry name" value="Homodimeric domain of signal transducing histidine kinase"/>
    <property type="match status" value="1"/>
</dbReference>
<dbReference type="PROSITE" id="PS50109">
    <property type="entry name" value="HIS_KIN"/>
    <property type="match status" value="1"/>
</dbReference>
<dbReference type="InterPro" id="IPR003594">
    <property type="entry name" value="HATPase_dom"/>
</dbReference>
<dbReference type="InterPro" id="IPR036890">
    <property type="entry name" value="HATPase_C_sf"/>
</dbReference>
<sequence length="799" mass="90106">MLYFYCPNPIIVLKSLYRFLFLVCLSYCTVSCFAADSSAVSYAHKGILDLRSYNFKEKNIVPQGEWGFYWHQLLTPDSLPSAKPLYTVFPALWNNTKINGKQLPAQGYATYALTILLPAKRDPLALKIEDFYSSYRLFVNGVLFAENGNPSTNAETTVPAFEQITRKLPVETDTLKLVLQVANFTHSKGGFNRKIYLGDNAKLSADREKELASNFLLAGCIFICGLFFFGLYLFGQQDKVILYFSLFSVLYSYRVIGSPPYLLNSVFPSIPYWFTMHADYISLYLCVCFFVLYIRYLYPEDTHKKLTRIMTAISLLFLFTVICTPISFFTTLLAPFLVIILLYMVYIFYVFIIAAKNKRKGSVYSLIGIAISLSVFTVLDLNYFGIIPSPDAWILSGYLLFFILQSLILTFRFADNLKVARQKAEDASLAKSQFLSTMSHEIRTPLNAVIGLTHLMLKNEPRKDQEDELKIMLFSANNLLSIVNDILDFNKIEAGKIHFECIETNVHDIIKNIAGGFKTYADEKGINLIVEPDKSLDVTVLADPTRTSQVLTNLVHNAIKFTSKGSVTISCKVEERNNSVISILFSVKDTGIGIPPEKQRIIFDQFTQADSSTSRSFGGTGLGLSICKSILEKQGCRMQLQSEENKGTEFFFVQSFPVCKKIEAVIKPVTVDNNKPFLGIHILLVEDSEFNIIVATRFLQAWGAEIDVAQNGQEAIDKFDEEKHKLILMDLHMPVMDGRDATIQLRKQGAKVPIIALTASIYADENKKVIACGANDIVVKPFEPESFRNKLMQYLKTAS</sequence>
<dbReference type="EMBL" id="CP042435">
    <property type="protein sequence ID" value="QEC67412.1"/>
    <property type="molecule type" value="Genomic_DNA"/>
</dbReference>
<dbReference type="CDD" id="cd17546">
    <property type="entry name" value="REC_hyHK_CKI1_RcsC-like"/>
    <property type="match status" value="1"/>
</dbReference>
<dbReference type="InterPro" id="IPR001789">
    <property type="entry name" value="Sig_transdc_resp-reg_receiver"/>
</dbReference>
<feature type="transmembrane region" description="Helical" evidence="5">
    <location>
        <begin position="334"/>
        <end position="354"/>
    </location>
</feature>
<dbReference type="Gene3D" id="1.10.287.130">
    <property type="match status" value="1"/>
</dbReference>
<dbReference type="Gene3D" id="3.30.565.10">
    <property type="entry name" value="Histidine kinase-like ATPase, C-terminal domain"/>
    <property type="match status" value="1"/>
</dbReference>
<feature type="transmembrane region" description="Helical" evidence="5">
    <location>
        <begin position="392"/>
        <end position="414"/>
    </location>
</feature>
<dbReference type="PANTHER" id="PTHR45339">
    <property type="entry name" value="HYBRID SIGNAL TRANSDUCTION HISTIDINE KINASE J"/>
    <property type="match status" value="1"/>
</dbReference>
<dbReference type="SMART" id="SM00448">
    <property type="entry name" value="REC"/>
    <property type="match status" value="1"/>
</dbReference>
<organism evidence="9 10">
    <name type="scientific">Panacibacter ginsenosidivorans</name>
    <dbReference type="NCBI Taxonomy" id="1813871"/>
    <lineage>
        <taxon>Bacteria</taxon>
        <taxon>Pseudomonadati</taxon>
        <taxon>Bacteroidota</taxon>
        <taxon>Chitinophagia</taxon>
        <taxon>Chitinophagales</taxon>
        <taxon>Chitinophagaceae</taxon>
        <taxon>Panacibacter</taxon>
    </lineage>
</organism>
<dbReference type="SUPFAM" id="SSF52172">
    <property type="entry name" value="CheY-like"/>
    <property type="match status" value="1"/>
</dbReference>
<dbReference type="GO" id="GO:0000155">
    <property type="term" value="F:phosphorelay sensor kinase activity"/>
    <property type="evidence" value="ECO:0007669"/>
    <property type="project" value="InterPro"/>
</dbReference>
<dbReference type="SMART" id="SM00388">
    <property type="entry name" value="HisKA"/>
    <property type="match status" value="1"/>
</dbReference>
<feature type="domain" description="Response regulatory" evidence="8">
    <location>
        <begin position="681"/>
        <end position="795"/>
    </location>
</feature>
<evidence type="ECO:0000313" key="10">
    <source>
        <dbReference type="Proteomes" id="UP000321533"/>
    </source>
</evidence>
<dbReference type="FunFam" id="3.30.565.10:FF:000010">
    <property type="entry name" value="Sensor histidine kinase RcsC"/>
    <property type="match status" value="1"/>
</dbReference>
<proteinExistence type="predicted"/>
<feature type="transmembrane region" description="Helical" evidence="5">
    <location>
        <begin position="310"/>
        <end position="328"/>
    </location>
</feature>
<evidence type="ECO:0000259" key="7">
    <source>
        <dbReference type="PROSITE" id="PS50109"/>
    </source>
</evidence>
<evidence type="ECO:0000256" key="4">
    <source>
        <dbReference type="PROSITE-ProRule" id="PRU00169"/>
    </source>
</evidence>
<feature type="signal peptide" evidence="6">
    <location>
        <begin position="1"/>
        <end position="34"/>
    </location>
</feature>
<dbReference type="SMART" id="SM00387">
    <property type="entry name" value="HATPase_c"/>
    <property type="match status" value="1"/>
</dbReference>
<evidence type="ECO:0000256" key="3">
    <source>
        <dbReference type="ARBA" id="ARBA00022553"/>
    </source>
</evidence>
<evidence type="ECO:0000313" key="9">
    <source>
        <dbReference type="EMBL" id="QEC67412.1"/>
    </source>
</evidence>
<dbReference type="KEGG" id="pgin:FRZ67_08925"/>
<dbReference type="EC" id="2.7.13.3" evidence="2"/>
<comment type="catalytic activity">
    <reaction evidence="1">
        <text>ATP + protein L-histidine = ADP + protein N-phospho-L-histidine.</text>
        <dbReference type="EC" id="2.7.13.3"/>
    </reaction>
</comment>
<dbReference type="Pfam" id="PF07695">
    <property type="entry name" value="7TMR-DISM_7TM"/>
    <property type="match status" value="1"/>
</dbReference>
<dbReference type="InterPro" id="IPR011006">
    <property type="entry name" value="CheY-like_superfamily"/>
</dbReference>
<dbReference type="CDD" id="cd00082">
    <property type="entry name" value="HisKA"/>
    <property type="match status" value="1"/>
</dbReference>
<feature type="transmembrane region" description="Helical" evidence="5">
    <location>
        <begin position="281"/>
        <end position="298"/>
    </location>
</feature>
<gene>
    <name evidence="9" type="ORF">FRZ67_08925</name>
</gene>
<dbReference type="PANTHER" id="PTHR45339:SF3">
    <property type="entry name" value="HISTIDINE KINASE"/>
    <property type="match status" value="1"/>
</dbReference>
<feature type="domain" description="Histidine kinase" evidence="7">
    <location>
        <begin position="437"/>
        <end position="658"/>
    </location>
</feature>
<dbReference type="InterPro" id="IPR005467">
    <property type="entry name" value="His_kinase_dom"/>
</dbReference>
<evidence type="ECO:0000256" key="2">
    <source>
        <dbReference type="ARBA" id="ARBA00012438"/>
    </source>
</evidence>
<dbReference type="PRINTS" id="PR00344">
    <property type="entry name" value="BCTRLSENSOR"/>
</dbReference>
<dbReference type="PROSITE" id="PS50110">
    <property type="entry name" value="RESPONSE_REGULATORY"/>
    <property type="match status" value="1"/>
</dbReference>
<name>A0A5B8V7U3_9BACT</name>
<dbReference type="InterPro" id="IPR003661">
    <property type="entry name" value="HisK_dim/P_dom"/>
</dbReference>
<dbReference type="CDD" id="cd16922">
    <property type="entry name" value="HATPase_EvgS-ArcB-TorS-like"/>
    <property type="match status" value="1"/>
</dbReference>
<feature type="transmembrane region" description="Helical" evidence="5">
    <location>
        <begin position="366"/>
        <end position="386"/>
    </location>
</feature>
<feature type="modified residue" description="4-aspartylphosphate" evidence="4">
    <location>
        <position position="730"/>
    </location>
</feature>
<feature type="transmembrane region" description="Helical" evidence="5">
    <location>
        <begin position="241"/>
        <end position="261"/>
    </location>
</feature>
<dbReference type="Pfam" id="PF02518">
    <property type="entry name" value="HATPase_c"/>
    <property type="match status" value="1"/>
</dbReference>
<feature type="chain" id="PRO_5022869482" description="histidine kinase" evidence="6">
    <location>
        <begin position="35"/>
        <end position="799"/>
    </location>
</feature>
<dbReference type="InterPro" id="IPR036097">
    <property type="entry name" value="HisK_dim/P_sf"/>
</dbReference>
<dbReference type="InterPro" id="IPR004358">
    <property type="entry name" value="Sig_transdc_His_kin-like_C"/>
</dbReference>
<dbReference type="InterPro" id="IPR011623">
    <property type="entry name" value="7TMR_DISM_rcpt_extracell_dom1"/>
</dbReference>
<keyword evidence="5" id="KW-1133">Transmembrane helix</keyword>
<dbReference type="SUPFAM" id="SSF49785">
    <property type="entry name" value="Galactose-binding domain-like"/>
    <property type="match status" value="1"/>
</dbReference>
<keyword evidence="10" id="KW-1185">Reference proteome</keyword>
<evidence type="ECO:0000259" key="8">
    <source>
        <dbReference type="PROSITE" id="PS50110"/>
    </source>
</evidence>
<dbReference type="Gene3D" id="3.40.50.2300">
    <property type="match status" value="1"/>
</dbReference>
<keyword evidence="3 4" id="KW-0597">Phosphoprotein</keyword>
<keyword evidence="5" id="KW-0812">Transmembrane</keyword>
<feature type="transmembrane region" description="Helical" evidence="5">
    <location>
        <begin position="215"/>
        <end position="234"/>
    </location>
</feature>
<dbReference type="Proteomes" id="UP000321533">
    <property type="component" value="Chromosome"/>
</dbReference>
<keyword evidence="6" id="KW-0732">Signal</keyword>